<proteinExistence type="predicted"/>
<evidence type="ECO:0000313" key="1">
    <source>
        <dbReference type="EMBL" id="XCB31414.1"/>
    </source>
</evidence>
<dbReference type="EMBL" id="CP132942">
    <property type="protein sequence ID" value="XCB31414.1"/>
    <property type="molecule type" value="Genomic_DNA"/>
</dbReference>
<organism evidence="1">
    <name type="scientific">Tunturiibacter psychrotolerans</name>
    <dbReference type="NCBI Taxonomy" id="3069686"/>
    <lineage>
        <taxon>Bacteria</taxon>
        <taxon>Pseudomonadati</taxon>
        <taxon>Acidobacteriota</taxon>
        <taxon>Terriglobia</taxon>
        <taxon>Terriglobales</taxon>
        <taxon>Acidobacteriaceae</taxon>
        <taxon>Tunturiibacter</taxon>
    </lineage>
</organism>
<gene>
    <name evidence="1" type="ORF">RBB77_13215</name>
</gene>
<dbReference type="KEGG" id="tpsc:RBB77_13215"/>
<dbReference type="AlphaFoldDB" id="A0AAU7ZLM5"/>
<evidence type="ECO:0008006" key="2">
    <source>
        <dbReference type="Google" id="ProtNLM"/>
    </source>
</evidence>
<protein>
    <recommendedName>
        <fullName evidence="2">XRE family transcriptional regulator</fullName>
    </recommendedName>
</protein>
<dbReference type="SUPFAM" id="SSF109709">
    <property type="entry name" value="KorB DNA-binding domain-like"/>
    <property type="match status" value="1"/>
</dbReference>
<reference evidence="1" key="1">
    <citation type="submission" date="2023-08" db="EMBL/GenBank/DDBJ databases">
        <authorList>
            <person name="Messyasz A."/>
            <person name="Mannisto M.K."/>
            <person name="Kerkhof L.J."/>
            <person name="Haggblom M."/>
        </authorList>
    </citation>
    <scope>NUCLEOTIDE SEQUENCE</scope>
    <source>
        <strain evidence="1">X5P6</strain>
    </source>
</reference>
<sequence>MILSKGECKSGAPIASLVRAAVLARTWSDWIVSGDVKNLEQLAAKAGLNKRYTSRILRLAALSPTLYEAILSGNHPPLVTLLALTKTLPLSWEEQRLPG</sequence>
<accession>A0AAU7ZLM5</accession>
<dbReference type="RefSeq" id="WP_353062259.1">
    <property type="nucleotide sequence ID" value="NZ_CP132942.1"/>
</dbReference>
<reference evidence="1" key="2">
    <citation type="journal article" date="2024" name="Environ. Microbiol.">
        <title>Genome analysis and description of Tunturibacter gen. nov. expands the diversity of Terriglobia in tundra soils.</title>
        <authorList>
            <person name="Messyasz A."/>
            <person name="Mannisto M.K."/>
            <person name="Kerkhof L.J."/>
            <person name="Haggblom M.M."/>
        </authorList>
    </citation>
    <scope>NUCLEOTIDE SEQUENCE</scope>
    <source>
        <strain evidence="1">X5P6</strain>
    </source>
</reference>
<name>A0AAU7ZLM5_9BACT</name>